<dbReference type="Proteomes" id="UP000548978">
    <property type="component" value="Unassembled WGS sequence"/>
</dbReference>
<evidence type="ECO:0000256" key="1">
    <source>
        <dbReference type="SAM" id="Phobius"/>
    </source>
</evidence>
<dbReference type="EMBL" id="JACIJB010000008">
    <property type="protein sequence ID" value="MBB5661155.1"/>
    <property type="molecule type" value="Genomic_DNA"/>
</dbReference>
<feature type="transmembrane region" description="Helical" evidence="1">
    <location>
        <begin position="72"/>
        <end position="91"/>
    </location>
</feature>
<keyword evidence="1" id="KW-0812">Transmembrane</keyword>
<accession>A0A7W9A4P9</accession>
<name>A0A7W9A4P9_9CAUL</name>
<feature type="transmembrane region" description="Helical" evidence="1">
    <location>
        <begin position="111"/>
        <end position="129"/>
    </location>
</feature>
<keyword evidence="1" id="KW-1133">Transmembrane helix</keyword>
<organism evidence="2 3">
    <name type="scientific">Brevundimonas halotolerans</name>
    <dbReference type="NCBI Taxonomy" id="69670"/>
    <lineage>
        <taxon>Bacteria</taxon>
        <taxon>Pseudomonadati</taxon>
        <taxon>Pseudomonadota</taxon>
        <taxon>Alphaproteobacteria</taxon>
        <taxon>Caulobacterales</taxon>
        <taxon>Caulobacteraceae</taxon>
        <taxon>Brevundimonas</taxon>
    </lineage>
</organism>
<keyword evidence="3" id="KW-1185">Reference proteome</keyword>
<dbReference type="Pfam" id="PF09945">
    <property type="entry name" value="DUF2177"/>
    <property type="match status" value="1"/>
</dbReference>
<feature type="transmembrane region" description="Helical" evidence="1">
    <location>
        <begin position="47"/>
        <end position="65"/>
    </location>
</feature>
<gene>
    <name evidence="2" type="ORF">FHS65_001914</name>
</gene>
<dbReference type="OrthoDB" id="166547at2"/>
<keyword evidence="1" id="KW-0472">Membrane</keyword>
<sequence length="138" mass="14679">MLKYLAGYLGAGLAFAAIDAVWLTTMTNRLYKPILGPILADKPDMKAAVAFYLIYIGGIVFFAISPALRDGGLGRAALNGAVLGFVAYATYDLTNQATLNVWSSRLTLIDLAWGTVLTLSASSIGYLAARWAENRLGG</sequence>
<reference evidence="2 3" key="1">
    <citation type="submission" date="2020-08" db="EMBL/GenBank/DDBJ databases">
        <title>Genomic Encyclopedia of Type Strains, Phase IV (KMG-IV): sequencing the most valuable type-strain genomes for metagenomic binning, comparative biology and taxonomic classification.</title>
        <authorList>
            <person name="Goeker M."/>
        </authorList>
    </citation>
    <scope>NUCLEOTIDE SEQUENCE [LARGE SCALE GENOMIC DNA]</scope>
    <source>
        <strain evidence="2 3">DSM 24448</strain>
    </source>
</reference>
<proteinExistence type="predicted"/>
<evidence type="ECO:0000313" key="3">
    <source>
        <dbReference type="Proteomes" id="UP000548978"/>
    </source>
</evidence>
<dbReference type="RefSeq" id="WP_123288411.1">
    <property type="nucleotide sequence ID" value="NZ_JACIJB010000008.1"/>
</dbReference>
<protein>
    <submittedName>
        <fullName evidence="2">Putative membrane protein</fullName>
    </submittedName>
</protein>
<comment type="caution">
    <text evidence="2">The sequence shown here is derived from an EMBL/GenBank/DDBJ whole genome shotgun (WGS) entry which is preliminary data.</text>
</comment>
<evidence type="ECO:0000313" key="2">
    <source>
        <dbReference type="EMBL" id="MBB5661155.1"/>
    </source>
</evidence>
<dbReference type="AlphaFoldDB" id="A0A7W9A4P9"/>
<dbReference type="InterPro" id="IPR018687">
    <property type="entry name" value="DUF2177_membr"/>
</dbReference>